<evidence type="ECO:0000256" key="3">
    <source>
        <dbReference type="ARBA" id="ARBA00022692"/>
    </source>
</evidence>
<dbReference type="EMBL" id="JABVEC010000013">
    <property type="protein sequence ID" value="MBC6467465.1"/>
    <property type="molecule type" value="Genomic_DNA"/>
</dbReference>
<evidence type="ECO:0000256" key="2">
    <source>
        <dbReference type="ARBA" id="ARBA00022475"/>
    </source>
</evidence>
<accession>A0ABR7LRJ5</accession>
<proteinExistence type="inferred from homology"/>
<keyword evidence="3 8" id="KW-0812">Transmembrane</keyword>
<keyword evidence="4 8" id="KW-1133">Transmembrane helix</keyword>
<feature type="transmembrane region" description="Helical" evidence="8">
    <location>
        <begin position="387"/>
        <end position="409"/>
    </location>
</feature>
<feature type="region of interest" description="Disordered" evidence="7">
    <location>
        <begin position="1"/>
        <end position="22"/>
    </location>
</feature>
<dbReference type="RefSeq" id="WP_187244483.1">
    <property type="nucleotide sequence ID" value="NZ_BAAAOK010000004.1"/>
</dbReference>
<feature type="domain" description="ABC3 transporter permease C-terminal" evidence="9">
    <location>
        <begin position="255"/>
        <end position="373"/>
    </location>
</feature>
<evidence type="ECO:0000259" key="9">
    <source>
        <dbReference type="Pfam" id="PF02687"/>
    </source>
</evidence>
<dbReference type="PANTHER" id="PTHR30572:SF4">
    <property type="entry name" value="ABC TRANSPORTER PERMEASE YTRF"/>
    <property type="match status" value="1"/>
</dbReference>
<feature type="transmembrane region" description="Helical" evidence="8">
    <location>
        <begin position="415"/>
        <end position="443"/>
    </location>
</feature>
<feature type="transmembrane region" description="Helical" evidence="8">
    <location>
        <begin position="247"/>
        <end position="276"/>
    </location>
</feature>
<reference evidence="10 11" key="1">
    <citation type="submission" date="2020-06" db="EMBL/GenBank/DDBJ databases">
        <title>Actinomadura xiongansis sp. nov., isolated from soil of Baiyangdian.</title>
        <authorList>
            <person name="Zhang X."/>
        </authorList>
    </citation>
    <scope>NUCLEOTIDE SEQUENCE [LARGE SCALE GENOMIC DNA]</scope>
    <source>
        <strain evidence="10 11">HBUM206468</strain>
    </source>
</reference>
<gene>
    <name evidence="10" type="ORF">HKK74_18480</name>
</gene>
<evidence type="ECO:0000313" key="11">
    <source>
        <dbReference type="Proteomes" id="UP000805614"/>
    </source>
</evidence>
<evidence type="ECO:0000256" key="6">
    <source>
        <dbReference type="ARBA" id="ARBA00038076"/>
    </source>
</evidence>
<dbReference type="InterPro" id="IPR003838">
    <property type="entry name" value="ABC3_permease_C"/>
</dbReference>
<evidence type="ECO:0000256" key="7">
    <source>
        <dbReference type="SAM" id="MobiDB-lite"/>
    </source>
</evidence>
<dbReference type="InterPro" id="IPR050250">
    <property type="entry name" value="Macrolide_Exporter_MacB"/>
</dbReference>
<organism evidence="10 11">
    <name type="scientific">Actinomadura alba</name>
    <dbReference type="NCBI Taxonomy" id="406431"/>
    <lineage>
        <taxon>Bacteria</taxon>
        <taxon>Bacillati</taxon>
        <taxon>Actinomycetota</taxon>
        <taxon>Actinomycetes</taxon>
        <taxon>Streptosporangiales</taxon>
        <taxon>Thermomonosporaceae</taxon>
        <taxon>Actinomadura</taxon>
    </lineage>
</organism>
<evidence type="ECO:0000256" key="8">
    <source>
        <dbReference type="SAM" id="Phobius"/>
    </source>
</evidence>
<protein>
    <submittedName>
        <fullName evidence="10">FtsX-like permease family protein</fullName>
    </submittedName>
</protein>
<dbReference type="Pfam" id="PF02687">
    <property type="entry name" value="FtsX"/>
    <property type="match status" value="1"/>
</dbReference>
<feature type="transmembrane region" description="Helical" evidence="8">
    <location>
        <begin position="464"/>
        <end position="488"/>
    </location>
</feature>
<comment type="similarity">
    <text evidence="6">Belongs to the ABC-4 integral membrane protein family.</text>
</comment>
<feature type="transmembrane region" description="Helical" evidence="8">
    <location>
        <begin position="746"/>
        <end position="770"/>
    </location>
</feature>
<feature type="transmembrane region" description="Helical" evidence="8">
    <location>
        <begin position="790"/>
        <end position="809"/>
    </location>
</feature>
<comment type="subcellular location">
    <subcellularLocation>
        <location evidence="1">Cell membrane</location>
        <topology evidence="1">Multi-pass membrane protein</topology>
    </subcellularLocation>
</comment>
<evidence type="ECO:0000256" key="4">
    <source>
        <dbReference type="ARBA" id="ARBA00022989"/>
    </source>
</evidence>
<dbReference type="PANTHER" id="PTHR30572">
    <property type="entry name" value="MEMBRANE COMPONENT OF TRANSPORTER-RELATED"/>
    <property type="match status" value="1"/>
</dbReference>
<name>A0ABR7LRJ5_9ACTN</name>
<dbReference type="Proteomes" id="UP000805614">
    <property type="component" value="Unassembled WGS sequence"/>
</dbReference>
<feature type="transmembrane region" description="Helical" evidence="8">
    <location>
        <begin position="297"/>
        <end position="324"/>
    </location>
</feature>
<sequence length="822" mass="85428">MTTRTEPTPVAGERAEPPKRTAANGGLVARRAVVRWAWRLFRREWRQQTLVLALVTFTVAGVTCAVSLAYNVASSPTATFGSASQLLSFDGSDPEALRADITVARDSIGPIEVIEHLQVPLPGSVDPLDLRAQDPQGRFSRPMLRLRDGRLPAGTAEVALTDDAAAAFHARVGSALRLDGRDVRVVGLVENPHDLNDEFALAAPGTLGRPTSADVLARAGAQRFDDYRTAGDRPIAFQLRNRTTKSLAAAGVFGVATVALLLVSLVAAAGFAAVAHRRLRQIGMLAAIGATDRHLRLVLIANGAVIGVIASVTGTALGVLFWLVLAGRLEEPLAHRIDPFSLPYPLLGLSLLVAVATPAAAAWWPARAMARIPVTAALSARPPRPKAARRSIPVAGLCLAGGVASLALADQSNPLLIITGVIAIGAGILLISPPAVRVLAWAATRTPIAVRLPLRDLGRYQARAGAALAAISLALGVPIATVVASAAAEYTAEQGNLADTELLVRVGDAEPVAAERTPAELDRMRAAVDRYAATLDRPAVVPLDMAVDVSARPERSAGGGPGVRPVVELGTPAGNGWRSKAVYVVTPELARHFGLDLPAIRPDTDVLTVETGRVQFVNVAQRDLVPRVQPVRLPAYSSAPTSFITPNGMRRGGWTPVRVGWLIKSAQPITGAQITGARDMAAAAGLTVEARRDQSSLRTLRTAATAGGVVLALGVLAMTVGTIRGEAGGELRTLTAAGATSAMRRTLTAVTAGALATAGTVLGAAGAYLGLIGAYASDLSALGRMPLMELGITIVGVPLLATATGWLIAGREPPAIARRLLE</sequence>
<evidence type="ECO:0000256" key="1">
    <source>
        <dbReference type="ARBA" id="ARBA00004651"/>
    </source>
</evidence>
<feature type="transmembrane region" description="Helical" evidence="8">
    <location>
        <begin position="344"/>
        <end position="366"/>
    </location>
</feature>
<feature type="transmembrane region" description="Helical" evidence="8">
    <location>
        <begin position="703"/>
        <end position="725"/>
    </location>
</feature>
<keyword evidence="11" id="KW-1185">Reference proteome</keyword>
<feature type="transmembrane region" description="Helical" evidence="8">
    <location>
        <begin position="49"/>
        <end position="70"/>
    </location>
</feature>
<comment type="caution">
    <text evidence="10">The sequence shown here is derived from an EMBL/GenBank/DDBJ whole genome shotgun (WGS) entry which is preliminary data.</text>
</comment>
<keyword evidence="5 8" id="KW-0472">Membrane</keyword>
<evidence type="ECO:0000313" key="10">
    <source>
        <dbReference type="EMBL" id="MBC6467465.1"/>
    </source>
</evidence>
<keyword evidence="2" id="KW-1003">Cell membrane</keyword>
<evidence type="ECO:0000256" key="5">
    <source>
        <dbReference type="ARBA" id="ARBA00023136"/>
    </source>
</evidence>